<keyword evidence="3" id="KW-0732">Signal</keyword>
<reference evidence="4" key="2">
    <citation type="journal article" date="2023" name="Int. J. Mol. Sci.">
        <title>De Novo Assembly and Annotation of 11 Diverse Shrub Willow (Salix) Genomes Reveals Novel Gene Organization in Sex-Linked Regions.</title>
        <authorList>
            <person name="Hyden B."/>
            <person name="Feng K."/>
            <person name="Yates T.B."/>
            <person name="Jawdy S."/>
            <person name="Cereghino C."/>
            <person name="Smart L.B."/>
            <person name="Muchero W."/>
        </authorList>
    </citation>
    <scope>NUCLEOTIDE SEQUENCE</scope>
    <source>
        <tissue evidence="4">Shoot tip</tissue>
    </source>
</reference>
<dbReference type="Proteomes" id="UP001151752">
    <property type="component" value="Unassembled WGS sequence"/>
</dbReference>
<accession>A0A9Q0ZZM7</accession>
<dbReference type="EMBL" id="JAPFFM010000008">
    <property type="protein sequence ID" value="KAJ6752788.1"/>
    <property type="molecule type" value="Genomic_DNA"/>
</dbReference>
<evidence type="ECO:0000313" key="4">
    <source>
        <dbReference type="EMBL" id="KAJ6752788.1"/>
    </source>
</evidence>
<comment type="caution">
    <text evidence="4">The sequence shown here is derived from an EMBL/GenBank/DDBJ whole genome shotgun (WGS) entry which is preliminary data.</text>
</comment>
<keyword evidence="2" id="KW-0812">Transmembrane</keyword>
<protein>
    <submittedName>
        <fullName evidence="4">PROTEIN putative-RELATED</fullName>
    </submittedName>
</protein>
<feature type="chain" id="PRO_5040127398" evidence="3">
    <location>
        <begin position="28"/>
        <end position="141"/>
    </location>
</feature>
<evidence type="ECO:0000256" key="2">
    <source>
        <dbReference type="SAM" id="Phobius"/>
    </source>
</evidence>
<evidence type="ECO:0000313" key="5">
    <source>
        <dbReference type="Proteomes" id="UP001151752"/>
    </source>
</evidence>
<keyword evidence="2" id="KW-1133">Transmembrane helix</keyword>
<organism evidence="4 5">
    <name type="scientific">Salix koriyanagi</name>
    <dbReference type="NCBI Taxonomy" id="2511006"/>
    <lineage>
        <taxon>Eukaryota</taxon>
        <taxon>Viridiplantae</taxon>
        <taxon>Streptophyta</taxon>
        <taxon>Embryophyta</taxon>
        <taxon>Tracheophyta</taxon>
        <taxon>Spermatophyta</taxon>
        <taxon>Magnoliopsida</taxon>
        <taxon>eudicotyledons</taxon>
        <taxon>Gunneridae</taxon>
        <taxon>Pentapetalae</taxon>
        <taxon>rosids</taxon>
        <taxon>fabids</taxon>
        <taxon>Malpighiales</taxon>
        <taxon>Salicaceae</taxon>
        <taxon>Saliceae</taxon>
        <taxon>Salix</taxon>
    </lineage>
</organism>
<dbReference type="AlphaFoldDB" id="A0A9Q0ZZM7"/>
<dbReference type="PANTHER" id="PTHR35094:SF7">
    <property type="entry name" value="LEUCINE-RICH REPEAT EXTENSIN-LIKE PROTEIN 2"/>
    <property type="match status" value="1"/>
</dbReference>
<feature type="region of interest" description="Disordered" evidence="1">
    <location>
        <begin position="59"/>
        <end position="84"/>
    </location>
</feature>
<keyword evidence="2" id="KW-0472">Membrane</keyword>
<evidence type="ECO:0000256" key="3">
    <source>
        <dbReference type="SAM" id="SignalP"/>
    </source>
</evidence>
<reference evidence="4" key="1">
    <citation type="submission" date="2022-11" db="EMBL/GenBank/DDBJ databases">
        <authorList>
            <person name="Hyden B.L."/>
            <person name="Feng K."/>
            <person name="Yates T."/>
            <person name="Jawdy S."/>
            <person name="Smart L.B."/>
            <person name="Muchero W."/>
        </authorList>
    </citation>
    <scope>NUCLEOTIDE SEQUENCE</scope>
    <source>
        <tissue evidence="4">Shoot tip</tissue>
    </source>
</reference>
<feature type="signal peptide" evidence="3">
    <location>
        <begin position="1"/>
        <end position="27"/>
    </location>
</feature>
<evidence type="ECO:0000256" key="1">
    <source>
        <dbReference type="SAM" id="MobiDB-lite"/>
    </source>
</evidence>
<gene>
    <name evidence="4" type="ORF">OIU74_027588</name>
</gene>
<feature type="transmembrane region" description="Helical" evidence="2">
    <location>
        <begin position="122"/>
        <end position="140"/>
    </location>
</feature>
<sequence>MHQMGPRRLLFLLLSFLLCTIIPVSRASVTKKLDQTVVPQEPDAGIKCGSCPCVNPCGGLPPPPPPPPPPPHPPPPPPKTPYCTPLAPPPPRFYYVTSVPGNLYETDPYYQWGLYDGARQNTATWLLLLVGLGVIELLVIW</sequence>
<keyword evidence="5" id="KW-1185">Reference proteome</keyword>
<dbReference type="PANTHER" id="PTHR35094">
    <property type="entry name" value="LEUCINE-RICH REPEAT EXTENSIN-LIKE PROTEIN 2"/>
    <property type="match status" value="1"/>
</dbReference>
<name>A0A9Q0ZZM7_9ROSI</name>
<proteinExistence type="predicted"/>